<protein>
    <submittedName>
        <fullName evidence="1">Uncharacterized protein</fullName>
    </submittedName>
</protein>
<gene>
    <name evidence="1" type="ORF">ESV85_22150</name>
</gene>
<name>A0A5C7A877_9BACT</name>
<proteinExistence type="predicted"/>
<evidence type="ECO:0000313" key="2">
    <source>
        <dbReference type="Proteomes" id="UP000321935"/>
    </source>
</evidence>
<reference evidence="1 2" key="1">
    <citation type="submission" date="2019-08" db="EMBL/GenBank/DDBJ databases">
        <title>Genomes sequence of Algoriphagus aquimarinus ACAM450.</title>
        <authorList>
            <person name="Bowman J.P."/>
        </authorList>
    </citation>
    <scope>NUCLEOTIDE SEQUENCE [LARGE SCALE GENOMIC DNA]</scope>
    <source>
        <strain evidence="1 2">ACAM 450</strain>
    </source>
</reference>
<dbReference type="AlphaFoldDB" id="A0A5C7A877"/>
<evidence type="ECO:0000313" key="1">
    <source>
        <dbReference type="EMBL" id="TXE01167.1"/>
    </source>
</evidence>
<sequence>SIDFQVEDMRRLIVNASFWLLDMPEVITPELSVEIVGNYEPTMFGFDSFRKGMKVSDFK</sequence>
<accession>A0A5C7A877</accession>
<dbReference type="Proteomes" id="UP000321935">
    <property type="component" value="Unassembled WGS sequence"/>
</dbReference>
<dbReference type="EMBL" id="VORW01000053">
    <property type="protein sequence ID" value="TXE01167.1"/>
    <property type="molecule type" value="Genomic_DNA"/>
</dbReference>
<feature type="non-terminal residue" evidence="1">
    <location>
        <position position="1"/>
    </location>
</feature>
<comment type="caution">
    <text evidence="1">The sequence shown here is derived from an EMBL/GenBank/DDBJ whole genome shotgun (WGS) entry which is preliminary data.</text>
</comment>
<organism evidence="1 2">
    <name type="scientific">Algoriphagus aquimarinus</name>
    <dbReference type="NCBI Taxonomy" id="237018"/>
    <lineage>
        <taxon>Bacteria</taxon>
        <taxon>Pseudomonadati</taxon>
        <taxon>Bacteroidota</taxon>
        <taxon>Cytophagia</taxon>
        <taxon>Cytophagales</taxon>
        <taxon>Cyclobacteriaceae</taxon>
        <taxon>Algoriphagus</taxon>
    </lineage>
</organism>